<proteinExistence type="predicted"/>
<feature type="transmembrane region" description="Helical" evidence="1">
    <location>
        <begin position="131"/>
        <end position="153"/>
    </location>
</feature>
<keyword evidence="1" id="KW-1133">Transmembrane helix</keyword>
<keyword evidence="3" id="KW-1185">Reference proteome</keyword>
<dbReference type="Pfam" id="PF01944">
    <property type="entry name" value="SpoIIM"/>
    <property type="match status" value="1"/>
</dbReference>
<protein>
    <submittedName>
        <fullName evidence="2">Stage II sporulation protein M</fullName>
    </submittedName>
</protein>
<evidence type="ECO:0000313" key="2">
    <source>
        <dbReference type="EMBL" id="MCZ8517299.1"/>
    </source>
</evidence>
<keyword evidence="1" id="KW-0472">Membrane</keyword>
<dbReference type="InterPro" id="IPR002798">
    <property type="entry name" value="SpoIIM-like"/>
</dbReference>
<comment type="caution">
    <text evidence="2">The sequence shown here is derived from an EMBL/GenBank/DDBJ whole genome shotgun (WGS) entry which is preliminary data.</text>
</comment>
<keyword evidence="1" id="KW-0812">Transmembrane</keyword>
<evidence type="ECO:0000313" key="3">
    <source>
        <dbReference type="Proteomes" id="UP001527882"/>
    </source>
</evidence>
<feature type="transmembrane region" description="Helical" evidence="1">
    <location>
        <begin position="174"/>
        <end position="201"/>
    </location>
</feature>
<dbReference type="PANTHER" id="PTHR35337:SF1">
    <property type="entry name" value="SLR1478 PROTEIN"/>
    <property type="match status" value="1"/>
</dbReference>
<accession>A0ABT4QKA0</accession>
<dbReference type="RefSeq" id="WP_269885828.1">
    <property type="nucleotide sequence ID" value="NZ_JAQAGZ010000034.1"/>
</dbReference>
<sequence length="203" mass="22613">MNWKLASAQIRIMKHYFIASSLVFLVGLVLGAGFSDHFQSFLASQVQALQEITKKIPDVPNQQWQLFWLIFWNNTSKSLLIIVLGVFFGVFPLFFLMANGMILGYIAVLSAQKASWLFVAKTILPHGIIEIPAVVIACAFGIRFGLLVIKTLFSMLSPARSVKAFEELRTFMKSLVPVGLSLVLLLFVAALIESTLTFWLAKA</sequence>
<name>A0ABT4QKA0_9BACL</name>
<organism evidence="2 3">
    <name type="scientific">Paenibacillus gyeongsangnamensis</name>
    <dbReference type="NCBI Taxonomy" id="3388067"/>
    <lineage>
        <taxon>Bacteria</taxon>
        <taxon>Bacillati</taxon>
        <taxon>Bacillota</taxon>
        <taxon>Bacilli</taxon>
        <taxon>Bacillales</taxon>
        <taxon>Paenibacillaceae</taxon>
        <taxon>Paenibacillus</taxon>
    </lineage>
</organism>
<reference evidence="2 3" key="1">
    <citation type="submission" date="2022-12" db="EMBL/GenBank/DDBJ databases">
        <title>Draft genome sequence of Paenibacillus sp. dW9.</title>
        <authorList>
            <person name="Choi E.-W."/>
            <person name="Kim D.-U."/>
        </authorList>
    </citation>
    <scope>NUCLEOTIDE SEQUENCE [LARGE SCALE GENOMIC DNA]</scope>
    <source>
        <strain evidence="3">dW9</strain>
    </source>
</reference>
<dbReference type="EMBL" id="JAQAGZ010000034">
    <property type="protein sequence ID" value="MCZ8517299.1"/>
    <property type="molecule type" value="Genomic_DNA"/>
</dbReference>
<feature type="transmembrane region" description="Helical" evidence="1">
    <location>
        <begin position="78"/>
        <end position="95"/>
    </location>
</feature>
<gene>
    <name evidence="2" type="ORF">O9H85_34110</name>
</gene>
<dbReference type="PANTHER" id="PTHR35337">
    <property type="entry name" value="SLR1478 PROTEIN"/>
    <property type="match status" value="1"/>
</dbReference>
<dbReference type="Proteomes" id="UP001527882">
    <property type="component" value="Unassembled WGS sequence"/>
</dbReference>
<evidence type="ECO:0000256" key="1">
    <source>
        <dbReference type="SAM" id="Phobius"/>
    </source>
</evidence>